<evidence type="ECO:0000256" key="9">
    <source>
        <dbReference type="ARBA" id="ARBA00023125"/>
    </source>
</evidence>
<evidence type="ECO:0000259" key="14">
    <source>
        <dbReference type="PROSITE" id="PS51199"/>
    </source>
</evidence>
<dbReference type="InterPro" id="IPR007692">
    <property type="entry name" value="DNA_helicase_DnaB"/>
</dbReference>
<dbReference type="PANTHER" id="PTHR30153:SF2">
    <property type="entry name" value="REPLICATIVE DNA HELICASE"/>
    <property type="match status" value="1"/>
</dbReference>
<dbReference type="GO" id="GO:0005524">
    <property type="term" value="F:ATP binding"/>
    <property type="evidence" value="ECO:0007669"/>
    <property type="project" value="UniProtKB-UniRule"/>
</dbReference>
<evidence type="ECO:0000256" key="4">
    <source>
        <dbReference type="ARBA" id="ARBA00022705"/>
    </source>
</evidence>
<evidence type="ECO:0000256" key="8">
    <source>
        <dbReference type="ARBA" id="ARBA00022840"/>
    </source>
</evidence>
<keyword evidence="3 13" id="KW-0639">Primosome</keyword>
<evidence type="ECO:0000256" key="13">
    <source>
        <dbReference type="RuleBase" id="RU362085"/>
    </source>
</evidence>
<evidence type="ECO:0000256" key="11">
    <source>
        <dbReference type="ARBA" id="ARBA00048954"/>
    </source>
</evidence>
<dbReference type="PROSITE" id="PS51199">
    <property type="entry name" value="SF4_HELICASE"/>
    <property type="match status" value="1"/>
</dbReference>
<dbReference type="InterPro" id="IPR007693">
    <property type="entry name" value="DNA_helicase_DnaB-like_N"/>
</dbReference>
<dbReference type="CDD" id="cd00984">
    <property type="entry name" value="DnaB_C"/>
    <property type="match status" value="1"/>
</dbReference>
<comment type="function">
    <text evidence="13">The main replicative DNA helicase, it participates in initiation and elongation during chromosome replication. Travels ahead of the DNA replisome, separating dsDNA into templates for DNA synthesis. A processive ATP-dependent 5'-3' DNA helicase it has DNA-dependent ATPase activity.</text>
</comment>
<comment type="caution">
    <text evidence="15">The sequence shown here is derived from an EMBL/GenBank/DDBJ whole genome shotgun (WGS) entry which is preliminary data.</text>
</comment>
<dbReference type="NCBIfam" id="TIGR00665">
    <property type="entry name" value="DnaB"/>
    <property type="match status" value="1"/>
</dbReference>
<keyword evidence="6 13" id="KW-0378">Hydrolase</keyword>
<proteinExistence type="inferred from homology"/>
<reference evidence="15" key="1">
    <citation type="submission" date="2019-05" db="EMBL/GenBank/DDBJ databases">
        <title>Whole genome sequencing of Pseudanabaena catenata USMAC16.</title>
        <authorList>
            <person name="Khan Z."/>
            <person name="Omar W.M."/>
            <person name="Convey P."/>
            <person name="Merican F."/>
            <person name="Najimudin N."/>
        </authorList>
    </citation>
    <scope>NUCLEOTIDE SEQUENCE</scope>
    <source>
        <strain evidence="15">USMAC16</strain>
    </source>
</reference>
<dbReference type="Gene3D" id="3.40.50.300">
    <property type="entry name" value="P-loop containing nucleotide triphosphate hydrolases"/>
    <property type="match status" value="1"/>
</dbReference>
<evidence type="ECO:0000256" key="12">
    <source>
        <dbReference type="NCBIfam" id="TIGR00665"/>
    </source>
</evidence>
<evidence type="ECO:0000256" key="5">
    <source>
        <dbReference type="ARBA" id="ARBA00022741"/>
    </source>
</evidence>
<comment type="catalytic activity">
    <reaction evidence="11 13">
        <text>ATP + H2O = ADP + phosphate + H(+)</text>
        <dbReference type="Rhea" id="RHEA:13065"/>
        <dbReference type="ChEBI" id="CHEBI:15377"/>
        <dbReference type="ChEBI" id="CHEBI:15378"/>
        <dbReference type="ChEBI" id="CHEBI:30616"/>
        <dbReference type="ChEBI" id="CHEBI:43474"/>
        <dbReference type="ChEBI" id="CHEBI:456216"/>
        <dbReference type="EC" id="5.6.2.3"/>
    </reaction>
</comment>
<feature type="domain" description="SF4 helicase" evidence="14">
    <location>
        <begin position="186"/>
        <end position="459"/>
    </location>
</feature>
<comment type="subunit">
    <text evidence="2">Homohexamer.</text>
</comment>
<sequence length="460" mass="51197">MSKDFESISDRLPPQNIEAEEAVLGGILIDPEAVSRVLDTLRPEMFYVAAHQEIFRACLMLNNQSNPTDMMSLTTWLSDRDMLEKIGGQTKIAQLCDRTVSAVNIDFYAQLVADKYARRKLAEAARGVVEISYSNEIELPQLLDQSEQKIFAVTQSRAQQGLTPAADILTKTFYELENRFNSLGTGNSTATGLITGFYDFDAMTNGLQRSDLIILAGRPSMGKTAFGLEVARKMAEIHRLPVAIFSLEMSKEQLVYRLLASQSKVRSSDMGIDSNRLRTGQISENEWGTVAMAISGLSELPIFIDDTPNPPITELRSKARRLQSEKGGVLGLILIDYLQLMEGSGSDNRVQEISRITRSLKALARELNVPVIALSQLSRGVEARTNKRPMLSDLRESGSIEQDADLVINLYRDEYYNPETPDRGVAEIIIAKHRNGPVGTVKLLFEPRLTKFENMASSRN</sequence>
<dbReference type="InterPro" id="IPR036185">
    <property type="entry name" value="DNA_heli_DnaB-like_N_sf"/>
</dbReference>
<evidence type="ECO:0000313" key="16">
    <source>
        <dbReference type="Proteomes" id="UP001152872"/>
    </source>
</evidence>
<evidence type="ECO:0000256" key="1">
    <source>
        <dbReference type="ARBA" id="ARBA00008428"/>
    </source>
</evidence>
<dbReference type="GO" id="GO:1990077">
    <property type="term" value="C:primosome complex"/>
    <property type="evidence" value="ECO:0007669"/>
    <property type="project" value="UniProtKB-UniRule"/>
</dbReference>
<dbReference type="Proteomes" id="UP001152872">
    <property type="component" value="Unassembled WGS sequence"/>
</dbReference>
<evidence type="ECO:0000256" key="2">
    <source>
        <dbReference type="ARBA" id="ARBA00011643"/>
    </source>
</evidence>
<keyword evidence="10" id="KW-0413">Isomerase</keyword>
<dbReference type="NCBIfam" id="NF004384">
    <property type="entry name" value="PRK05748.1"/>
    <property type="match status" value="1"/>
</dbReference>
<dbReference type="GO" id="GO:0043139">
    <property type="term" value="F:5'-3' DNA helicase activity"/>
    <property type="evidence" value="ECO:0007669"/>
    <property type="project" value="UniProtKB-EC"/>
</dbReference>
<evidence type="ECO:0000313" key="15">
    <source>
        <dbReference type="EMBL" id="MDG3495181.1"/>
    </source>
</evidence>
<keyword evidence="7 13" id="KW-0347">Helicase</keyword>
<keyword evidence="8 13" id="KW-0067">ATP-binding</keyword>
<dbReference type="FunFam" id="1.10.860.10:FF:000001">
    <property type="entry name" value="Replicative DNA helicase"/>
    <property type="match status" value="1"/>
</dbReference>
<dbReference type="SUPFAM" id="SSF52540">
    <property type="entry name" value="P-loop containing nucleoside triphosphate hydrolases"/>
    <property type="match status" value="1"/>
</dbReference>
<dbReference type="GO" id="GO:0003677">
    <property type="term" value="F:DNA binding"/>
    <property type="evidence" value="ECO:0007669"/>
    <property type="project" value="UniProtKB-UniRule"/>
</dbReference>
<dbReference type="PANTHER" id="PTHR30153">
    <property type="entry name" value="REPLICATIVE DNA HELICASE DNAB"/>
    <property type="match status" value="1"/>
</dbReference>
<dbReference type="InterPro" id="IPR027417">
    <property type="entry name" value="P-loop_NTPase"/>
</dbReference>
<comment type="similarity">
    <text evidence="1 13">Belongs to the helicase family. DnaB subfamily.</text>
</comment>
<dbReference type="SUPFAM" id="SSF48024">
    <property type="entry name" value="N-terminal domain of DnaB helicase"/>
    <property type="match status" value="1"/>
</dbReference>
<dbReference type="InterPro" id="IPR016136">
    <property type="entry name" value="DNA_helicase_N/primase_C"/>
</dbReference>
<keyword evidence="9 13" id="KW-0238">DNA-binding</keyword>
<accession>A0A9X4RI48</accession>
<dbReference type="FunFam" id="3.40.50.300:FF:000076">
    <property type="entry name" value="Replicative DNA helicase"/>
    <property type="match status" value="1"/>
</dbReference>
<dbReference type="AlphaFoldDB" id="A0A9X4RI48"/>
<dbReference type="InterPro" id="IPR007694">
    <property type="entry name" value="DNA_helicase_DnaB-like_C"/>
</dbReference>
<dbReference type="GO" id="GO:0042802">
    <property type="term" value="F:identical protein binding"/>
    <property type="evidence" value="ECO:0007669"/>
    <property type="project" value="UniProtKB-ARBA"/>
</dbReference>
<dbReference type="GO" id="GO:0016787">
    <property type="term" value="F:hydrolase activity"/>
    <property type="evidence" value="ECO:0007669"/>
    <property type="project" value="UniProtKB-KW"/>
</dbReference>
<dbReference type="EC" id="5.6.2.3" evidence="12 13"/>
<keyword evidence="4 13" id="KW-0235">DNA replication</keyword>
<dbReference type="RefSeq" id="WP_009627294.1">
    <property type="nucleotide sequence ID" value="NZ_VBTY01000086.1"/>
</dbReference>
<dbReference type="Pfam" id="PF03796">
    <property type="entry name" value="DnaB_C"/>
    <property type="match status" value="1"/>
</dbReference>
<dbReference type="Gene3D" id="1.10.860.10">
    <property type="entry name" value="DNAb Helicase, Chain A"/>
    <property type="match status" value="1"/>
</dbReference>
<evidence type="ECO:0000256" key="6">
    <source>
        <dbReference type="ARBA" id="ARBA00022801"/>
    </source>
</evidence>
<gene>
    <name evidence="15" type="primary">dnaB</name>
    <name evidence="15" type="ORF">FEV09_11480</name>
</gene>
<evidence type="ECO:0000256" key="10">
    <source>
        <dbReference type="ARBA" id="ARBA00023235"/>
    </source>
</evidence>
<protein>
    <recommendedName>
        <fullName evidence="12 13">Replicative DNA helicase</fullName>
        <ecNumber evidence="12 13">5.6.2.3</ecNumber>
    </recommendedName>
</protein>
<dbReference type="Pfam" id="PF00772">
    <property type="entry name" value="DnaB"/>
    <property type="match status" value="1"/>
</dbReference>
<evidence type="ECO:0000256" key="3">
    <source>
        <dbReference type="ARBA" id="ARBA00022515"/>
    </source>
</evidence>
<organism evidence="15 16">
    <name type="scientific">Pseudanabaena catenata USMAC16</name>
    <dbReference type="NCBI Taxonomy" id="1855837"/>
    <lineage>
        <taxon>Bacteria</taxon>
        <taxon>Bacillati</taxon>
        <taxon>Cyanobacteriota</taxon>
        <taxon>Cyanophyceae</taxon>
        <taxon>Pseudanabaenales</taxon>
        <taxon>Pseudanabaenaceae</taxon>
        <taxon>Pseudanabaena</taxon>
    </lineage>
</organism>
<evidence type="ECO:0000256" key="7">
    <source>
        <dbReference type="ARBA" id="ARBA00022806"/>
    </source>
</evidence>
<keyword evidence="16" id="KW-1185">Reference proteome</keyword>
<dbReference type="GO" id="GO:0005829">
    <property type="term" value="C:cytosol"/>
    <property type="evidence" value="ECO:0007669"/>
    <property type="project" value="TreeGrafter"/>
</dbReference>
<name>A0A9X4RI48_9CYAN</name>
<dbReference type="GO" id="GO:0006269">
    <property type="term" value="P:DNA replication, synthesis of primer"/>
    <property type="evidence" value="ECO:0007669"/>
    <property type="project" value="UniProtKB-UniRule"/>
</dbReference>
<dbReference type="EMBL" id="VBTY01000086">
    <property type="protein sequence ID" value="MDG3495181.1"/>
    <property type="molecule type" value="Genomic_DNA"/>
</dbReference>
<keyword evidence="5 13" id="KW-0547">Nucleotide-binding</keyword>